<evidence type="ECO:0000256" key="8">
    <source>
        <dbReference type="SAM" id="Phobius"/>
    </source>
</evidence>
<feature type="transmembrane region" description="Helical" evidence="8">
    <location>
        <begin position="188"/>
        <end position="206"/>
    </location>
</feature>
<comment type="similarity">
    <text evidence="2 6">Belongs to the sodium:solute symporter (SSF) (TC 2.A.21) family.</text>
</comment>
<feature type="transmembrane region" description="Helical" evidence="8">
    <location>
        <begin position="84"/>
        <end position="105"/>
    </location>
</feature>
<feature type="transmembrane region" description="Helical" evidence="8">
    <location>
        <begin position="345"/>
        <end position="366"/>
    </location>
</feature>
<dbReference type="KEGG" id="fmr:Fuma_06205"/>
<evidence type="ECO:0000256" key="7">
    <source>
        <dbReference type="SAM" id="MobiDB-lite"/>
    </source>
</evidence>
<evidence type="ECO:0000256" key="6">
    <source>
        <dbReference type="RuleBase" id="RU362091"/>
    </source>
</evidence>
<dbReference type="EMBL" id="CP017641">
    <property type="protein sequence ID" value="APZ96536.1"/>
    <property type="molecule type" value="Genomic_DNA"/>
</dbReference>
<dbReference type="Proteomes" id="UP000187735">
    <property type="component" value="Chromosome"/>
</dbReference>
<dbReference type="InterPro" id="IPR001734">
    <property type="entry name" value="Na/solute_symporter"/>
</dbReference>
<feature type="region of interest" description="Disordered" evidence="7">
    <location>
        <begin position="235"/>
        <end position="254"/>
    </location>
</feature>
<protein>
    <submittedName>
        <fullName evidence="9">Na(+)/glucose symporter</fullName>
    </submittedName>
</protein>
<feature type="transmembrane region" description="Helical" evidence="8">
    <location>
        <begin position="405"/>
        <end position="424"/>
    </location>
</feature>
<evidence type="ECO:0000256" key="1">
    <source>
        <dbReference type="ARBA" id="ARBA00004141"/>
    </source>
</evidence>
<dbReference type="Gene3D" id="1.20.1730.10">
    <property type="entry name" value="Sodium/glucose cotransporter"/>
    <property type="match status" value="1"/>
</dbReference>
<dbReference type="PROSITE" id="PS50283">
    <property type="entry name" value="NA_SOLUT_SYMP_3"/>
    <property type="match status" value="1"/>
</dbReference>
<dbReference type="STRING" id="1891926.Fuma_06205"/>
<keyword evidence="10" id="KW-1185">Reference proteome</keyword>
<feature type="transmembrane region" description="Helical" evidence="8">
    <location>
        <begin position="53"/>
        <end position="78"/>
    </location>
</feature>
<dbReference type="AlphaFoldDB" id="A0A1P8WR46"/>
<evidence type="ECO:0000313" key="10">
    <source>
        <dbReference type="Proteomes" id="UP000187735"/>
    </source>
</evidence>
<accession>A0A1P8WR46</accession>
<organism evidence="9 10">
    <name type="scientific">Fuerstiella marisgermanici</name>
    <dbReference type="NCBI Taxonomy" id="1891926"/>
    <lineage>
        <taxon>Bacteria</taxon>
        <taxon>Pseudomonadati</taxon>
        <taxon>Planctomycetota</taxon>
        <taxon>Planctomycetia</taxon>
        <taxon>Planctomycetales</taxon>
        <taxon>Planctomycetaceae</taxon>
        <taxon>Fuerstiella</taxon>
    </lineage>
</organism>
<dbReference type="GO" id="GO:0005412">
    <property type="term" value="F:D-glucose:sodium symporter activity"/>
    <property type="evidence" value="ECO:0007669"/>
    <property type="project" value="TreeGrafter"/>
</dbReference>
<keyword evidence="5 8" id="KW-0472">Membrane</keyword>
<proteinExistence type="inferred from homology"/>
<feature type="transmembrane region" description="Helical" evidence="8">
    <location>
        <begin position="501"/>
        <end position="522"/>
    </location>
</feature>
<evidence type="ECO:0000256" key="5">
    <source>
        <dbReference type="ARBA" id="ARBA00023136"/>
    </source>
</evidence>
<feature type="transmembrane region" description="Helical" evidence="8">
    <location>
        <begin position="154"/>
        <end position="176"/>
    </location>
</feature>
<reference evidence="9 10" key="1">
    <citation type="journal article" date="2016" name="Front. Microbiol.">
        <title>Fuerstia marisgermanicae gen. nov., sp. nov., an Unusual Member of the Phylum Planctomycetes from the German Wadden Sea.</title>
        <authorList>
            <person name="Kohn T."/>
            <person name="Heuer A."/>
            <person name="Jogler M."/>
            <person name="Vollmers J."/>
            <person name="Boedeker C."/>
            <person name="Bunk B."/>
            <person name="Rast P."/>
            <person name="Borchert D."/>
            <person name="Glockner I."/>
            <person name="Freese H.M."/>
            <person name="Klenk H.P."/>
            <person name="Overmann J."/>
            <person name="Kaster A.K."/>
            <person name="Rohde M."/>
            <person name="Wiegand S."/>
            <person name="Jogler C."/>
        </authorList>
    </citation>
    <scope>NUCLEOTIDE SEQUENCE [LARGE SCALE GENOMIC DNA]</scope>
    <source>
        <strain evidence="9 10">NH11</strain>
    </source>
</reference>
<dbReference type="Pfam" id="PF00474">
    <property type="entry name" value="SSF"/>
    <property type="match status" value="1"/>
</dbReference>
<feature type="transmembrane region" description="Helical" evidence="8">
    <location>
        <begin position="266"/>
        <end position="286"/>
    </location>
</feature>
<gene>
    <name evidence="9" type="primary">sglT_7</name>
    <name evidence="9" type="ORF">Fuma_06205</name>
</gene>
<feature type="transmembrane region" description="Helical" evidence="8">
    <location>
        <begin position="430"/>
        <end position="455"/>
    </location>
</feature>
<evidence type="ECO:0000256" key="2">
    <source>
        <dbReference type="ARBA" id="ARBA00006434"/>
    </source>
</evidence>
<comment type="subcellular location">
    <subcellularLocation>
        <location evidence="1">Membrane</location>
        <topology evidence="1">Multi-pass membrane protein</topology>
    </subcellularLocation>
</comment>
<evidence type="ECO:0000313" key="9">
    <source>
        <dbReference type="EMBL" id="APZ96536.1"/>
    </source>
</evidence>
<dbReference type="NCBIfam" id="TIGR00813">
    <property type="entry name" value="sss"/>
    <property type="match status" value="1"/>
</dbReference>
<sequence>MIIAAANPLTLPDYIVIALYLVGTIAMGVVIGSRMKTGKDFFLGGRRLPWWAIGMSLVATDIGGTDIIGVGGAAYKYGLAVANFEWIGCVPAMIVGAFVFIPFFYRAGVYTVPEFLERRYNAGVRSVMAVCWLLFMACNLGIMLLASAKMMSAVFGWNEVACIIVTAVLVGAYTFVGGLAAVVYTDMIQCVVMIVGCLLILVLGLVEVGGPSELQDRLAEADARAIAAEVAADEAAGAHEVRPPQPGSSSTERTSLILPVDTESPFPWPGIYFGLALILSPAYWIGNQAIVQRSLGARSEFEAKASYVWGALLKNIIPLIVAVPGLIAVALLPDLKDGDAAIPNLVGVLLPVGLRGLFVAAFLAALMSSIDSYLNSAATIVSNDFYKRFVDQDVSEERLLKVGRVTTVALVAWAVAFAFLLTAMSEESSIYAIFQTLMAFFQGPAFAILLIGILWRRATGNAALAGLLCGIATSVSLYALNQPAVYEALGWQPLFRIKEPFLYFSIWAFAVTSVVLVVISLLSGPVPEEKLQYVFGWQSQAKTADPPATARAESKNS</sequence>
<keyword evidence="3 8" id="KW-0812">Transmembrane</keyword>
<dbReference type="RefSeq" id="WP_169929137.1">
    <property type="nucleotide sequence ID" value="NZ_CP017641.1"/>
</dbReference>
<feature type="transmembrane region" description="Helical" evidence="8">
    <location>
        <begin position="307"/>
        <end position="333"/>
    </location>
</feature>
<evidence type="ECO:0000256" key="4">
    <source>
        <dbReference type="ARBA" id="ARBA00022989"/>
    </source>
</evidence>
<dbReference type="PANTHER" id="PTHR11819">
    <property type="entry name" value="SOLUTE CARRIER FAMILY 5"/>
    <property type="match status" value="1"/>
</dbReference>
<name>A0A1P8WR46_9PLAN</name>
<dbReference type="InterPro" id="IPR038377">
    <property type="entry name" value="Na/Glc_symporter_sf"/>
</dbReference>
<dbReference type="GO" id="GO:0005886">
    <property type="term" value="C:plasma membrane"/>
    <property type="evidence" value="ECO:0007669"/>
    <property type="project" value="TreeGrafter"/>
</dbReference>
<feature type="transmembrane region" description="Helical" evidence="8">
    <location>
        <begin position="14"/>
        <end position="32"/>
    </location>
</feature>
<dbReference type="PANTHER" id="PTHR11819:SF195">
    <property type="entry name" value="SODIUM_GLUCOSE COTRANSPORTER 4"/>
    <property type="match status" value="1"/>
</dbReference>
<feature type="transmembrane region" description="Helical" evidence="8">
    <location>
        <begin position="462"/>
        <end position="481"/>
    </location>
</feature>
<feature type="transmembrane region" description="Helical" evidence="8">
    <location>
        <begin position="126"/>
        <end position="148"/>
    </location>
</feature>
<keyword evidence="4 8" id="KW-1133">Transmembrane helix</keyword>
<evidence type="ECO:0000256" key="3">
    <source>
        <dbReference type="ARBA" id="ARBA00022692"/>
    </source>
</evidence>